<sequence length="154" mass="16663">PSPTPLICLDLKARRSSLSLSIPLLHPAATHPILHPAGTLSSGKVAPSRSLSSRQIAPSRSLSPRILPRPGPSPPRTVPLPQGRKDTPTSWLPVPLAAAGRLTPATRSGQPTVGQLHPRRTKEQEAPGLLVWEQAGKYWVKCDAERTERRKEDP</sequence>
<reference evidence="3" key="1">
    <citation type="journal article" date="2013" name="Nature">
        <title>Draft genome of the wheat A-genome progenitor Triticum urartu.</title>
        <authorList>
            <person name="Ling H.Q."/>
            <person name="Zhao S."/>
            <person name="Liu D."/>
            <person name="Wang J."/>
            <person name="Sun H."/>
            <person name="Zhang C."/>
            <person name="Fan H."/>
            <person name="Li D."/>
            <person name="Dong L."/>
            <person name="Tao Y."/>
            <person name="Gao C."/>
            <person name="Wu H."/>
            <person name="Li Y."/>
            <person name="Cui Y."/>
            <person name="Guo X."/>
            <person name="Zheng S."/>
            <person name="Wang B."/>
            <person name="Yu K."/>
            <person name="Liang Q."/>
            <person name="Yang W."/>
            <person name="Lou X."/>
            <person name="Chen J."/>
            <person name="Feng M."/>
            <person name="Jian J."/>
            <person name="Zhang X."/>
            <person name="Luo G."/>
            <person name="Jiang Y."/>
            <person name="Liu J."/>
            <person name="Wang Z."/>
            <person name="Sha Y."/>
            <person name="Zhang B."/>
            <person name="Wu H."/>
            <person name="Tang D."/>
            <person name="Shen Q."/>
            <person name="Xue P."/>
            <person name="Zou S."/>
            <person name="Wang X."/>
            <person name="Liu X."/>
            <person name="Wang F."/>
            <person name="Yang Y."/>
            <person name="An X."/>
            <person name="Dong Z."/>
            <person name="Zhang K."/>
            <person name="Zhang X."/>
            <person name="Luo M.C."/>
            <person name="Dvorak J."/>
            <person name="Tong Y."/>
            <person name="Wang J."/>
            <person name="Yang H."/>
            <person name="Li Z."/>
            <person name="Wang D."/>
            <person name="Zhang A."/>
            <person name="Wang J."/>
        </authorList>
    </citation>
    <scope>NUCLEOTIDE SEQUENCE</scope>
    <source>
        <strain evidence="3">cv. G1812</strain>
    </source>
</reference>
<feature type="compositionally biased region" description="Pro residues" evidence="1">
    <location>
        <begin position="67"/>
        <end position="78"/>
    </location>
</feature>
<evidence type="ECO:0000313" key="3">
    <source>
        <dbReference type="Proteomes" id="UP000015106"/>
    </source>
</evidence>
<reference evidence="2" key="2">
    <citation type="submission" date="2018-03" db="EMBL/GenBank/DDBJ databases">
        <title>The Triticum urartu genome reveals the dynamic nature of wheat genome evolution.</title>
        <authorList>
            <person name="Ling H."/>
            <person name="Ma B."/>
            <person name="Shi X."/>
            <person name="Liu H."/>
            <person name="Dong L."/>
            <person name="Sun H."/>
            <person name="Cao Y."/>
            <person name="Gao Q."/>
            <person name="Zheng S."/>
            <person name="Li Y."/>
            <person name="Yu Y."/>
            <person name="Du H."/>
            <person name="Qi M."/>
            <person name="Li Y."/>
            <person name="Yu H."/>
            <person name="Cui Y."/>
            <person name="Wang N."/>
            <person name="Chen C."/>
            <person name="Wu H."/>
            <person name="Zhao Y."/>
            <person name="Zhang J."/>
            <person name="Li Y."/>
            <person name="Zhou W."/>
            <person name="Zhang B."/>
            <person name="Hu W."/>
            <person name="Eijk M."/>
            <person name="Tang J."/>
            <person name="Witsenboer H."/>
            <person name="Zhao S."/>
            <person name="Li Z."/>
            <person name="Zhang A."/>
            <person name="Wang D."/>
            <person name="Liang C."/>
        </authorList>
    </citation>
    <scope>NUCLEOTIDE SEQUENCE [LARGE SCALE GENOMIC DNA]</scope>
    <source>
        <strain evidence="2">cv. G1812</strain>
    </source>
</reference>
<name>A0A8R7JZ12_TRIUA</name>
<protein>
    <submittedName>
        <fullName evidence="2">Uncharacterized protein</fullName>
    </submittedName>
</protein>
<proteinExistence type="predicted"/>
<accession>A0A8R7JZ12</accession>
<dbReference type="Proteomes" id="UP000015106">
    <property type="component" value="Chromosome 1"/>
</dbReference>
<dbReference type="EnsemblPlants" id="TuG1812G0100001314.01.T02">
    <property type="protein sequence ID" value="TuG1812G0100001314.01.T02"/>
    <property type="gene ID" value="TuG1812G0100001314.01"/>
</dbReference>
<dbReference type="AlphaFoldDB" id="A0A8R7JZ12"/>
<organism evidence="2 3">
    <name type="scientific">Triticum urartu</name>
    <name type="common">Red wild einkorn</name>
    <name type="synonym">Crithodium urartu</name>
    <dbReference type="NCBI Taxonomy" id="4572"/>
    <lineage>
        <taxon>Eukaryota</taxon>
        <taxon>Viridiplantae</taxon>
        <taxon>Streptophyta</taxon>
        <taxon>Embryophyta</taxon>
        <taxon>Tracheophyta</taxon>
        <taxon>Spermatophyta</taxon>
        <taxon>Magnoliopsida</taxon>
        <taxon>Liliopsida</taxon>
        <taxon>Poales</taxon>
        <taxon>Poaceae</taxon>
        <taxon>BOP clade</taxon>
        <taxon>Pooideae</taxon>
        <taxon>Triticodae</taxon>
        <taxon>Triticeae</taxon>
        <taxon>Triticinae</taxon>
        <taxon>Triticum</taxon>
    </lineage>
</organism>
<dbReference type="Gramene" id="TuG1812G0100001314.01.T02">
    <property type="protein sequence ID" value="TuG1812G0100001314.01.T02"/>
    <property type="gene ID" value="TuG1812G0100001314.01"/>
</dbReference>
<keyword evidence="3" id="KW-1185">Reference proteome</keyword>
<feature type="region of interest" description="Disordered" evidence="1">
    <location>
        <begin position="40"/>
        <end position="128"/>
    </location>
</feature>
<evidence type="ECO:0000256" key="1">
    <source>
        <dbReference type="SAM" id="MobiDB-lite"/>
    </source>
</evidence>
<reference evidence="2" key="3">
    <citation type="submission" date="2022-06" db="UniProtKB">
        <authorList>
            <consortium name="EnsemblPlants"/>
        </authorList>
    </citation>
    <scope>IDENTIFICATION</scope>
</reference>
<evidence type="ECO:0000313" key="2">
    <source>
        <dbReference type="EnsemblPlants" id="TuG1812G0100001314.01.T02"/>
    </source>
</evidence>
<gene>
    <name evidence="2" type="primary">LOC125509453</name>
</gene>